<dbReference type="OrthoDB" id="1596030at2759"/>
<keyword evidence="5" id="KW-0175">Coiled coil</keyword>
<dbReference type="InterPro" id="IPR046349">
    <property type="entry name" value="C1-like_sf"/>
</dbReference>
<dbReference type="Proteomes" id="UP000515151">
    <property type="component" value="Chromosome 5"/>
</dbReference>
<evidence type="ECO:0000313" key="7">
    <source>
        <dbReference type="Proteomes" id="UP000515151"/>
    </source>
</evidence>
<dbReference type="Pfam" id="PF03107">
    <property type="entry name" value="C1_2"/>
    <property type="match status" value="7"/>
</dbReference>
<reference evidence="7" key="1">
    <citation type="journal article" date="2020" name="Plant Biotechnol. J.">
        <title>The pomegranate (Punica granatum L.) draft genome dissects genetic divergence between soft- and hard-seeded cultivars.</title>
        <authorList>
            <person name="Luo X."/>
            <person name="Li H."/>
            <person name="Wu Z."/>
            <person name="Yao W."/>
            <person name="Zhao P."/>
            <person name="Cao D."/>
            <person name="Yu H."/>
            <person name="Li K."/>
            <person name="Poudel K."/>
            <person name="Zhao D."/>
            <person name="Zhang F."/>
            <person name="Xia X."/>
            <person name="Chen L."/>
            <person name="Wang Q."/>
            <person name="Jing D."/>
            <person name="Cao S."/>
        </authorList>
    </citation>
    <scope>NUCLEOTIDE SEQUENCE [LARGE SCALE GENOMIC DNA]</scope>
    <source>
        <strain evidence="7">cv. Tunisia</strain>
    </source>
</reference>
<feature type="domain" description="Zinc finger PHD-type" evidence="6">
    <location>
        <begin position="480"/>
        <end position="560"/>
    </location>
</feature>
<accession>A0A6P8DJU8</accession>
<dbReference type="PANTHER" id="PTHR46288:SF27">
    <property type="entry name" value="CYSTEINE_HISTIDINE-RICH C1 DOMAIN FAMILY PROTEIN"/>
    <property type="match status" value="1"/>
</dbReference>
<keyword evidence="1" id="KW-0479">Metal-binding</keyword>
<evidence type="ECO:0000259" key="6">
    <source>
        <dbReference type="SMART" id="SM00249"/>
    </source>
</evidence>
<dbReference type="AlphaFoldDB" id="A0A6P8DJU8"/>
<dbReference type="InterPro" id="IPR004146">
    <property type="entry name" value="DC1"/>
</dbReference>
<evidence type="ECO:0000313" key="8">
    <source>
        <dbReference type="RefSeq" id="XP_031396620.1"/>
    </source>
</evidence>
<feature type="domain" description="Zinc finger PHD-type" evidence="6">
    <location>
        <begin position="253"/>
        <end position="314"/>
    </location>
</feature>
<protein>
    <submittedName>
        <fullName evidence="8">Uncharacterized protein LOC116207692</fullName>
    </submittedName>
</protein>
<feature type="domain" description="Zinc finger PHD-type" evidence="6">
    <location>
        <begin position="133"/>
        <end position="206"/>
    </location>
</feature>
<evidence type="ECO:0000256" key="3">
    <source>
        <dbReference type="ARBA" id="ARBA00022771"/>
    </source>
</evidence>
<dbReference type="RefSeq" id="XP_031396620.1">
    <property type="nucleotide sequence ID" value="XM_031540760.1"/>
</dbReference>
<feature type="coiled-coil region" evidence="5">
    <location>
        <begin position="592"/>
        <end position="619"/>
    </location>
</feature>
<dbReference type="SMART" id="SM00249">
    <property type="entry name" value="PHD"/>
    <property type="match status" value="5"/>
</dbReference>
<reference evidence="8" key="2">
    <citation type="submission" date="2025-08" db="UniProtKB">
        <authorList>
            <consortium name="RefSeq"/>
        </authorList>
    </citation>
    <scope>IDENTIFICATION</scope>
    <source>
        <tissue evidence="8">Leaf</tissue>
    </source>
</reference>
<dbReference type="InterPro" id="IPR001965">
    <property type="entry name" value="Znf_PHD"/>
</dbReference>
<keyword evidence="4" id="KW-0862">Zinc</keyword>
<dbReference type="PANTHER" id="PTHR46288">
    <property type="entry name" value="PHORBOL-ESTER/DAG-TYPE DOMAIN-CONTAINING PROTEIN"/>
    <property type="match status" value="1"/>
</dbReference>
<proteinExistence type="predicted"/>
<keyword evidence="7" id="KW-1185">Reference proteome</keyword>
<keyword evidence="3" id="KW-0863">Zinc-finger</keyword>
<evidence type="ECO:0000256" key="5">
    <source>
        <dbReference type="SAM" id="Coils"/>
    </source>
</evidence>
<name>A0A6P8DJU8_PUNGR</name>
<feature type="domain" description="Zinc finger PHD-type" evidence="6">
    <location>
        <begin position="372"/>
        <end position="433"/>
    </location>
</feature>
<sequence>MTTSFRPPAHEHSLIPRELSENYSVQCRRCGCPIHGRTNCCLDCNVFFHKWCTEWPLQIQHPCHPQHPLILVTDNYFKSSYCCHECRFSDRAEDLVSTLPPTGEQAEEDETVDHFAHEHPLASFSVTTPNNIRCGACRQEISGRVYGCRPCLYLLHESCTQLPQEILLHPFHPQHRLVLVADSTKWFKCNTCGLLHQFVYCCSECRFNLDVHCAVSALPPEDQQNKVSSMVDHFSHPHPLRSFNIKEENKHLTCKACEQHASGDVYGCPGCMFFLHRSCAELDGEMFHFHHDHNLILSAEGLHNDGSFICNCCLEASSGFVYNCERCDFNLDTECALKTRSALYEGISARVQHFAHQHILTLHYLKGYNCPECNACKQPARGLAYCCLSCDRFSLHLSCFQLPLKLEHEFHPSHPLTLRKMASDSYAACNACRRKCTGFAFQCEECKLHMDVECASLKPTLKHLRHEHTLAYFKRAMGLHCNACGSSSNADLYRCVSCDFNLHHDCIPLPLTARSEFHIHPLFLKEKFISGYGDSGEEYCDVCEEMRNPDLGVYCCQECRFAAHIECVISTVSLDREKLVKNTQWSIVDEEIASAKEEMEAMKTQLEALMKKRTDMDSQTVRGV</sequence>
<keyword evidence="2" id="KW-0677">Repeat</keyword>
<evidence type="ECO:0000256" key="4">
    <source>
        <dbReference type="ARBA" id="ARBA00022833"/>
    </source>
</evidence>
<dbReference type="SUPFAM" id="SSF57889">
    <property type="entry name" value="Cysteine-rich domain"/>
    <property type="match status" value="6"/>
</dbReference>
<gene>
    <name evidence="8" type="primary">LOC116207692</name>
</gene>
<dbReference type="GO" id="GO:0008270">
    <property type="term" value="F:zinc ion binding"/>
    <property type="evidence" value="ECO:0007669"/>
    <property type="project" value="UniProtKB-KW"/>
</dbReference>
<dbReference type="GeneID" id="116207692"/>
<evidence type="ECO:0000256" key="2">
    <source>
        <dbReference type="ARBA" id="ARBA00022737"/>
    </source>
</evidence>
<evidence type="ECO:0000256" key="1">
    <source>
        <dbReference type="ARBA" id="ARBA00022723"/>
    </source>
</evidence>
<organism evidence="7 8">
    <name type="scientific">Punica granatum</name>
    <name type="common">Pomegranate</name>
    <dbReference type="NCBI Taxonomy" id="22663"/>
    <lineage>
        <taxon>Eukaryota</taxon>
        <taxon>Viridiplantae</taxon>
        <taxon>Streptophyta</taxon>
        <taxon>Embryophyta</taxon>
        <taxon>Tracheophyta</taxon>
        <taxon>Spermatophyta</taxon>
        <taxon>Magnoliopsida</taxon>
        <taxon>eudicotyledons</taxon>
        <taxon>Gunneridae</taxon>
        <taxon>Pentapetalae</taxon>
        <taxon>rosids</taxon>
        <taxon>malvids</taxon>
        <taxon>Myrtales</taxon>
        <taxon>Lythraceae</taxon>
        <taxon>Punica</taxon>
    </lineage>
</organism>
<feature type="domain" description="Zinc finger PHD-type" evidence="6">
    <location>
        <begin position="29"/>
        <end position="87"/>
    </location>
</feature>